<keyword evidence="2" id="KW-1185">Reference proteome</keyword>
<gene>
    <name evidence="1" type="ORF">OG929_14805</name>
</gene>
<organism evidence="1 2">
    <name type="scientific">Streptomyces pseudovenezuelae</name>
    <dbReference type="NCBI Taxonomy" id="67350"/>
    <lineage>
        <taxon>Bacteria</taxon>
        <taxon>Bacillati</taxon>
        <taxon>Actinomycetota</taxon>
        <taxon>Actinomycetes</taxon>
        <taxon>Kitasatosporales</taxon>
        <taxon>Streptomycetaceae</taxon>
        <taxon>Streptomyces</taxon>
        <taxon>Streptomyces aurantiacus group</taxon>
    </lineage>
</organism>
<evidence type="ECO:0000313" key="2">
    <source>
        <dbReference type="Proteomes" id="UP001432168"/>
    </source>
</evidence>
<evidence type="ECO:0008006" key="3">
    <source>
        <dbReference type="Google" id="ProtNLM"/>
    </source>
</evidence>
<dbReference type="Proteomes" id="UP001432168">
    <property type="component" value="Chromosome"/>
</dbReference>
<sequence>MTEPWTMDVPRWKSDTPVPALGAFADRGVRYADKFRTCDGWVYKAVGDLHPDNGVLAVPDWAPVGAAPRRDFEQRDGLVKVRDHRWPDGTPARRHLPFVEVPFYGRRFELLAPAGIEAAVVPEEAARRTIADPGSRRERLVAELIVSLADAAGVHLDQIGLNGSYSLGLSNERSDVDLDVYGAEAAAATTRAIHGLLTDADPRWQRRWPPDEQTNLYYVWQAAYPTTPSRSMYAAFEAGHRNRFNLRYRGVRVSVSYHSRGRTELFPAAPVLRRPPGPVTGVRAVFVEDGPPGHLDLPAIFRVRDVVAGSGLRRATATVVSHSKAFGFCRNGDEVEFTAHPVSTAGGPCLVIPSYGPRWPVRPFPVP</sequence>
<accession>A0ABZ1WUT2</accession>
<reference evidence="1" key="1">
    <citation type="submission" date="2022-10" db="EMBL/GenBank/DDBJ databases">
        <title>The complete genomes of actinobacterial strains from the NBC collection.</title>
        <authorList>
            <person name="Joergensen T.S."/>
            <person name="Alvarez Arevalo M."/>
            <person name="Sterndorff E.B."/>
            <person name="Faurdal D."/>
            <person name="Vuksanovic O."/>
            <person name="Mourched A.-S."/>
            <person name="Charusanti P."/>
            <person name="Shaw S."/>
            <person name="Blin K."/>
            <person name="Weber T."/>
        </authorList>
    </citation>
    <scope>NUCLEOTIDE SEQUENCE</scope>
    <source>
        <strain evidence="1">NBC_00686</strain>
    </source>
</reference>
<evidence type="ECO:0000313" key="1">
    <source>
        <dbReference type="EMBL" id="WUT43494.1"/>
    </source>
</evidence>
<name>A0ABZ1WUT2_9ACTN</name>
<dbReference type="EMBL" id="CP109011">
    <property type="protein sequence ID" value="WUT43494.1"/>
    <property type="molecule type" value="Genomic_DNA"/>
</dbReference>
<protein>
    <recommendedName>
        <fullName evidence="3">Polymerase nucleotidyl transferase domain-containing protein</fullName>
    </recommendedName>
</protein>
<proteinExistence type="predicted"/>
<dbReference type="RefSeq" id="WP_329263616.1">
    <property type="nucleotide sequence ID" value="NZ_CP109011.1"/>
</dbReference>